<comment type="caution">
    <text evidence="3">The sequence shown here is derived from an EMBL/GenBank/DDBJ whole genome shotgun (WGS) entry which is preliminary data.</text>
</comment>
<evidence type="ECO:0000256" key="1">
    <source>
        <dbReference type="SAM" id="MobiDB-lite"/>
    </source>
</evidence>
<feature type="domain" description="MOSC" evidence="2">
    <location>
        <begin position="1"/>
        <end position="117"/>
    </location>
</feature>
<dbReference type="EMBL" id="JBHTEY010000004">
    <property type="protein sequence ID" value="MFC7613317.1"/>
    <property type="molecule type" value="Genomic_DNA"/>
</dbReference>
<reference evidence="4" key="1">
    <citation type="journal article" date="2019" name="Int. J. Syst. Evol. Microbiol.">
        <title>The Global Catalogue of Microorganisms (GCM) 10K type strain sequencing project: providing services to taxonomists for standard genome sequencing and annotation.</title>
        <authorList>
            <consortium name="The Broad Institute Genomics Platform"/>
            <consortium name="The Broad Institute Genome Sequencing Center for Infectious Disease"/>
            <person name="Wu L."/>
            <person name="Ma J."/>
        </authorList>
    </citation>
    <scope>NUCLEOTIDE SEQUENCE [LARGE SCALE GENOMIC DNA]</scope>
    <source>
        <strain evidence="4">JCM 17695</strain>
    </source>
</reference>
<organism evidence="3 4">
    <name type="scientific">Actinokineospora soli</name>
    <dbReference type="NCBI Taxonomy" id="1048753"/>
    <lineage>
        <taxon>Bacteria</taxon>
        <taxon>Bacillati</taxon>
        <taxon>Actinomycetota</taxon>
        <taxon>Actinomycetes</taxon>
        <taxon>Pseudonocardiales</taxon>
        <taxon>Pseudonocardiaceae</taxon>
        <taxon>Actinokineospora</taxon>
    </lineage>
</organism>
<proteinExistence type="predicted"/>
<gene>
    <name evidence="3" type="ORF">ACFQV2_06520</name>
</gene>
<dbReference type="Pfam" id="PF03473">
    <property type="entry name" value="MOSC"/>
    <property type="match status" value="1"/>
</dbReference>
<keyword evidence="4" id="KW-1185">Reference proteome</keyword>
<dbReference type="PROSITE" id="PS51340">
    <property type="entry name" value="MOSC"/>
    <property type="match status" value="1"/>
</dbReference>
<dbReference type="InterPro" id="IPR011037">
    <property type="entry name" value="Pyrv_Knase-like_insert_dom_sf"/>
</dbReference>
<accession>A0ABW2THT7</accession>
<name>A0ABW2THT7_9PSEU</name>
<evidence type="ECO:0000313" key="4">
    <source>
        <dbReference type="Proteomes" id="UP001596512"/>
    </source>
</evidence>
<evidence type="ECO:0000313" key="3">
    <source>
        <dbReference type="EMBL" id="MFC7613317.1"/>
    </source>
</evidence>
<dbReference type="InterPro" id="IPR005302">
    <property type="entry name" value="MoCF_Sase_C"/>
</dbReference>
<protein>
    <submittedName>
        <fullName evidence="3">MOSC domain-containing protein</fullName>
    </submittedName>
</protein>
<evidence type="ECO:0000259" key="2">
    <source>
        <dbReference type="PROSITE" id="PS51340"/>
    </source>
</evidence>
<sequence>MHLLTRSSLDDLNARMAEPLPVSRFRPNIVVDDLGGPYAEDGLLLAEIGTARLAHCKPAIRCAVTLVDQDKGAKTGKEPLRTLAAYRRHPGGGVAFGTKLSVTRPGAVAVGDTVTCGEAPPGGAPRASPSKNPVSR</sequence>
<dbReference type="Proteomes" id="UP001596512">
    <property type="component" value="Unassembled WGS sequence"/>
</dbReference>
<feature type="compositionally biased region" description="Low complexity" evidence="1">
    <location>
        <begin position="117"/>
        <end position="127"/>
    </location>
</feature>
<feature type="region of interest" description="Disordered" evidence="1">
    <location>
        <begin position="115"/>
        <end position="136"/>
    </location>
</feature>
<dbReference type="SUPFAM" id="SSF50800">
    <property type="entry name" value="PK beta-barrel domain-like"/>
    <property type="match status" value="1"/>
</dbReference>